<dbReference type="Proteomes" id="UP001159405">
    <property type="component" value="Unassembled WGS sequence"/>
</dbReference>
<protein>
    <submittedName>
        <fullName evidence="2">Uncharacterized protein</fullName>
    </submittedName>
</protein>
<sequence>MLPSANYRPIKDYSKAETLIIDCHNDASTENDAKRTASFFQAFNSKSQVTTLTTAKALADLFENLAKLKAKMTMNETDALMAETRETMLKVFLEEKIPDKWSGGLNRNWNETMAEKNERLLSLFQEEESAMRTELRELVEKREQWANERMLMIEEIEREEERLKRESKKFAATESTLFVVLVREGFKLNSYSDDVENFMKMIGECVRKALSLIPGAKLLIANNSSCLAEKAEIPCETLQVYSPERIGLTTMLDLLKKRWQTLDLISVMQELKRS</sequence>
<keyword evidence="3" id="KW-1185">Reference proteome</keyword>
<feature type="non-terminal residue" evidence="2">
    <location>
        <position position="274"/>
    </location>
</feature>
<evidence type="ECO:0000313" key="3">
    <source>
        <dbReference type="Proteomes" id="UP001159405"/>
    </source>
</evidence>
<name>A0ABN8P8E7_9CNID</name>
<evidence type="ECO:0000313" key="2">
    <source>
        <dbReference type="EMBL" id="CAH3137575.1"/>
    </source>
</evidence>
<accession>A0ABN8P8E7</accession>
<organism evidence="2 3">
    <name type="scientific">Porites lobata</name>
    <dbReference type="NCBI Taxonomy" id="104759"/>
    <lineage>
        <taxon>Eukaryota</taxon>
        <taxon>Metazoa</taxon>
        <taxon>Cnidaria</taxon>
        <taxon>Anthozoa</taxon>
        <taxon>Hexacorallia</taxon>
        <taxon>Scleractinia</taxon>
        <taxon>Fungiina</taxon>
        <taxon>Poritidae</taxon>
        <taxon>Porites</taxon>
    </lineage>
</organism>
<evidence type="ECO:0000256" key="1">
    <source>
        <dbReference type="SAM" id="Coils"/>
    </source>
</evidence>
<proteinExistence type="predicted"/>
<reference evidence="2 3" key="1">
    <citation type="submission" date="2022-05" db="EMBL/GenBank/DDBJ databases">
        <authorList>
            <consortium name="Genoscope - CEA"/>
            <person name="William W."/>
        </authorList>
    </citation>
    <scope>NUCLEOTIDE SEQUENCE [LARGE SCALE GENOMIC DNA]</scope>
</reference>
<keyword evidence="1" id="KW-0175">Coiled coil</keyword>
<comment type="caution">
    <text evidence="2">The sequence shown here is derived from an EMBL/GenBank/DDBJ whole genome shotgun (WGS) entry which is preliminary data.</text>
</comment>
<feature type="coiled-coil region" evidence="1">
    <location>
        <begin position="128"/>
        <end position="176"/>
    </location>
</feature>
<gene>
    <name evidence="2" type="ORF">PLOB_00039067</name>
</gene>
<dbReference type="EMBL" id="CALNXK010000059">
    <property type="protein sequence ID" value="CAH3137575.1"/>
    <property type="molecule type" value="Genomic_DNA"/>
</dbReference>